<comment type="catalytic activity">
    <reaction evidence="1">
        <text>ATP + protein L-histidine = ADP + protein N-phospho-L-histidine.</text>
        <dbReference type="EC" id="2.7.13.3"/>
    </reaction>
</comment>
<gene>
    <name evidence="15" type="ORF">OB236_02460</name>
</gene>
<feature type="transmembrane region" description="Helical" evidence="12">
    <location>
        <begin position="275"/>
        <end position="295"/>
    </location>
</feature>
<dbReference type="PROSITE" id="PS50885">
    <property type="entry name" value="HAMP"/>
    <property type="match status" value="1"/>
</dbReference>
<dbReference type="InterPro" id="IPR005467">
    <property type="entry name" value="His_kinase_dom"/>
</dbReference>
<dbReference type="InterPro" id="IPR003660">
    <property type="entry name" value="HAMP_dom"/>
</dbReference>
<dbReference type="RefSeq" id="WP_262682543.1">
    <property type="nucleotide sequence ID" value="NZ_JAOQIO010000007.1"/>
</dbReference>
<evidence type="ECO:0000313" key="16">
    <source>
        <dbReference type="Proteomes" id="UP001652445"/>
    </source>
</evidence>
<dbReference type="SUPFAM" id="SSF55874">
    <property type="entry name" value="ATPase domain of HSP90 chaperone/DNA topoisomerase II/histidine kinase"/>
    <property type="match status" value="1"/>
</dbReference>
<evidence type="ECO:0000256" key="12">
    <source>
        <dbReference type="SAM" id="Phobius"/>
    </source>
</evidence>
<dbReference type="PANTHER" id="PTHR34220:SF7">
    <property type="entry name" value="SENSOR HISTIDINE KINASE YPDA"/>
    <property type="match status" value="1"/>
</dbReference>
<dbReference type="CDD" id="cd06225">
    <property type="entry name" value="HAMP"/>
    <property type="match status" value="1"/>
</dbReference>
<keyword evidence="7" id="KW-0547">Nucleotide-binding</keyword>
<keyword evidence="6" id="KW-0808">Transferase</keyword>
<evidence type="ECO:0000256" key="10">
    <source>
        <dbReference type="ARBA" id="ARBA00023012"/>
    </source>
</evidence>
<evidence type="ECO:0000256" key="11">
    <source>
        <dbReference type="ARBA" id="ARBA00023136"/>
    </source>
</evidence>
<evidence type="ECO:0000256" key="9">
    <source>
        <dbReference type="ARBA" id="ARBA00022840"/>
    </source>
</evidence>
<evidence type="ECO:0000313" key="15">
    <source>
        <dbReference type="EMBL" id="MCU6790982.1"/>
    </source>
</evidence>
<dbReference type="PRINTS" id="PR00344">
    <property type="entry name" value="BCTRLSENSOR"/>
</dbReference>
<dbReference type="Pfam" id="PF06580">
    <property type="entry name" value="His_kinase"/>
    <property type="match status" value="1"/>
</dbReference>
<feature type="domain" description="HAMP" evidence="14">
    <location>
        <begin position="296"/>
        <end position="348"/>
    </location>
</feature>
<evidence type="ECO:0000256" key="6">
    <source>
        <dbReference type="ARBA" id="ARBA00022679"/>
    </source>
</evidence>
<feature type="domain" description="Histidine kinase" evidence="13">
    <location>
        <begin position="346"/>
        <end position="572"/>
    </location>
</feature>
<dbReference type="InterPro" id="IPR036890">
    <property type="entry name" value="HATPase_C_sf"/>
</dbReference>
<comment type="subcellular location">
    <subcellularLocation>
        <location evidence="2">Cell membrane</location>
        <topology evidence="2">Multi-pass membrane protein</topology>
    </subcellularLocation>
</comment>
<evidence type="ECO:0000256" key="4">
    <source>
        <dbReference type="ARBA" id="ARBA00022475"/>
    </source>
</evidence>
<comment type="caution">
    <text evidence="15">The sequence shown here is derived from an EMBL/GenBank/DDBJ whole genome shotgun (WGS) entry which is preliminary data.</text>
</comment>
<keyword evidence="12" id="KW-0812">Transmembrane</keyword>
<dbReference type="Pfam" id="PF00672">
    <property type="entry name" value="HAMP"/>
    <property type="match status" value="1"/>
</dbReference>
<dbReference type="InterPro" id="IPR003594">
    <property type="entry name" value="HATPase_dom"/>
</dbReference>
<evidence type="ECO:0000259" key="13">
    <source>
        <dbReference type="PROSITE" id="PS50109"/>
    </source>
</evidence>
<dbReference type="Gene3D" id="3.30.565.10">
    <property type="entry name" value="Histidine kinase-like ATPase, C-terminal domain"/>
    <property type="match status" value="1"/>
</dbReference>
<dbReference type="InterPro" id="IPR050640">
    <property type="entry name" value="Bact_2-comp_sensor_kinase"/>
</dbReference>
<keyword evidence="9" id="KW-0067">ATP-binding</keyword>
<organism evidence="15 16">
    <name type="scientific">Paenibacillus baimaensis</name>
    <dbReference type="NCBI Taxonomy" id="2982185"/>
    <lineage>
        <taxon>Bacteria</taxon>
        <taxon>Bacillati</taxon>
        <taxon>Bacillota</taxon>
        <taxon>Bacilli</taxon>
        <taxon>Bacillales</taxon>
        <taxon>Paenibacillaceae</taxon>
        <taxon>Paenibacillus</taxon>
    </lineage>
</organism>
<keyword evidence="10" id="KW-0902">Two-component regulatory system</keyword>
<dbReference type="SMART" id="SM00387">
    <property type="entry name" value="HATPase_c"/>
    <property type="match status" value="1"/>
</dbReference>
<dbReference type="EC" id="2.7.13.3" evidence="3"/>
<dbReference type="Proteomes" id="UP001652445">
    <property type="component" value="Unassembled WGS sequence"/>
</dbReference>
<dbReference type="Gene3D" id="6.10.340.10">
    <property type="match status" value="1"/>
</dbReference>
<evidence type="ECO:0000256" key="7">
    <source>
        <dbReference type="ARBA" id="ARBA00022741"/>
    </source>
</evidence>
<keyword evidence="16" id="KW-1185">Reference proteome</keyword>
<protein>
    <recommendedName>
        <fullName evidence="3">histidine kinase</fullName>
        <ecNumber evidence="3">2.7.13.3</ecNumber>
    </recommendedName>
</protein>
<evidence type="ECO:0000256" key="5">
    <source>
        <dbReference type="ARBA" id="ARBA00022553"/>
    </source>
</evidence>
<keyword evidence="11 12" id="KW-0472">Membrane</keyword>
<keyword evidence="8 15" id="KW-0418">Kinase</keyword>
<dbReference type="EMBL" id="JAOQIO010000007">
    <property type="protein sequence ID" value="MCU6790982.1"/>
    <property type="molecule type" value="Genomic_DNA"/>
</dbReference>
<dbReference type="SMART" id="SM00304">
    <property type="entry name" value="HAMP"/>
    <property type="match status" value="1"/>
</dbReference>
<evidence type="ECO:0000256" key="2">
    <source>
        <dbReference type="ARBA" id="ARBA00004651"/>
    </source>
</evidence>
<dbReference type="PROSITE" id="PS50109">
    <property type="entry name" value="HIS_KIN"/>
    <property type="match status" value="1"/>
</dbReference>
<dbReference type="PANTHER" id="PTHR34220">
    <property type="entry name" value="SENSOR HISTIDINE KINASE YPDA"/>
    <property type="match status" value="1"/>
</dbReference>
<accession>A0ABT2U8M5</accession>
<proteinExistence type="predicted"/>
<evidence type="ECO:0000256" key="1">
    <source>
        <dbReference type="ARBA" id="ARBA00000085"/>
    </source>
</evidence>
<sequence>MRSFSRLNSMQTKLTLTFLLILLPLVSVSIFANYYSQSIMNEQISDRTKGALLTTLEYIDQLTQNMDQQTLLIASNPNIVDIWKGIENPLSPDHLYGIHTVQQQLTALTNVNGAVKDAFIIHGESGNGVSTLKGGIKWPDVKKDYWFQQTIKGSGGLVVYVPTRESRNPSLYMSEDMIYYMRLLDVLSSTREPNVMVLAVDKRSFQKIIQNLQTSINMNITLLYNDGFVLETNPNSENLHKEEPFSITVKKGEWSMRLEQPREEVFKLSHILQQFTYLITAISIMLAIWIAWLVYSSISKPLQQLSGAFKQFSSGNLAFEVVHQRKDEFGFVMNGFNRMAAAQRKMIEDDYEKELRLAKAEFSLLQSQINPHFLYNTLDSIYSVASSNRIPEISEMVINLARFFRVSLGKGRDSFTLAETVQHLMYYMRVQQIRKDHFTEEIELDEATKELQILKLLLQPIVENSIIHGLEQSPNEGYLCIRSRIVEDRLYVEVEDTGVGIPEDRLQEIIMEMDKITSKSYMSSPDKPTSLYYGLKNVKSRVKLYYGGDADLLIDSQEGKGTKVTLILPMGKEGHT</sequence>
<keyword evidence="4" id="KW-1003">Cell membrane</keyword>
<keyword evidence="12" id="KW-1133">Transmembrane helix</keyword>
<dbReference type="GO" id="GO:0016301">
    <property type="term" value="F:kinase activity"/>
    <property type="evidence" value="ECO:0007669"/>
    <property type="project" value="UniProtKB-KW"/>
</dbReference>
<name>A0ABT2U8M5_9BACL</name>
<reference evidence="15 16" key="1">
    <citation type="submission" date="2022-09" db="EMBL/GenBank/DDBJ databases">
        <authorList>
            <person name="Han X.L."/>
            <person name="Wang Q."/>
            <person name="Lu T."/>
        </authorList>
    </citation>
    <scope>NUCLEOTIDE SEQUENCE [LARGE SCALE GENOMIC DNA]</scope>
    <source>
        <strain evidence="15 16">WQ 127069</strain>
    </source>
</reference>
<dbReference type="Pfam" id="PF02518">
    <property type="entry name" value="HATPase_c"/>
    <property type="match status" value="1"/>
</dbReference>
<dbReference type="SUPFAM" id="SSF158472">
    <property type="entry name" value="HAMP domain-like"/>
    <property type="match status" value="1"/>
</dbReference>
<keyword evidence="5" id="KW-0597">Phosphoprotein</keyword>
<evidence type="ECO:0000256" key="8">
    <source>
        <dbReference type="ARBA" id="ARBA00022777"/>
    </source>
</evidence>
<dbReference type="InterPro" id="IPR010559">
    <property type="entry name" value="Sig_transdc_His_kin_internal"/>
</dbReference>
<evidence type="ECO:0000259" key="14">
    <source>
        <dbReference type="PROSITE" id="PS50885"/>
    </source>
</evidence>
<evidence type="ECO:0000256" key="3">
    <source>
        <dbReference type="ARBA" id="ARBA00012438"/>
    </source>
</evidence>
<dbReference type="InterPro" id="IPR004358">
    <property type="entry name" value="Sig_transdc_His_kin-like_C"/>
</dbReference>